<feature type="transmembrane region" description="Helical" evidence="1">
    <location>
        <begin position="12"/>
        <end position="32"/>
    </location>
</feature>
<feature type="transmembrane region" description="Helical" evidence="1">
    <location>
        <begin position="38"/>
        <end position="61"/>
    </location>
</feature>
<organism evidence="2 3">
    <name type="scientific">Arthrobacter alpinus</name>
    <dbReference type="NCBI Taxonomy" id="656366"/>
    <lineage>
        <taxon>Bacteria</taxon>
        <taxon>Bacillati</taxon>
        <taxon>Actinomycetota</taxon>
        <taxon>Actinomycetes</taxon>
        <taxon>Micrococcales</taxon>
        <taxon>Micrococcaceae</taxon>
        <taxon>Arthrobacter</taxon>
    </lineage>
</organism>
<evidence type="ECO:0000313" key="3">
    <source>
        <dbReference type="Proteomes" id="UP000182725"/>
    </source>
</evidence>
<dbReference type="Proteomes" id="UP000182725">
    <property type="component" value="Unassembled WGS sequence"/>
</dbReference>
<accession>A0A1H5MCU1</accession>
<evidence type="ECO:0000313" key="2">
    <source>
        <dbReference type="EMBL" id="SEE86501.1"/>
    </source>
</evidence>
<name>A0A1H5MCU1_9MICC</name>
<gene>
    <name evidence="2" type="ORF">SAMN04489740_2843</name>
</gene>
<reference evidence="2 3" key="1">
    <citation type="submission" date="2016-10" db="EMBL/GenBank/DDBJ databases">
        <authorList>
            <person name="de Groot N.N."/>
        </authorList>
    </citation>
    <scope>NUCLEOTIDE SEQUENCE [LARGE SCALE GENOMIC DNA]</scope>
    <source>
        <strain evidence="2 3">DSM 22274</strain>
    </source>
</reference>
<keyword evidence="1" id="KW-0812">Transmembrane</keyword>
<proteinExistence type="predicted"/>
<evidence type="ECO:0000256" key="1">
    <source>
        <dbReference type="SAM" id="Phobius"/>
    </source>
</evidence>
<protein>
    <submittedName>
        <fullName evidence="2">Uncharacterized protein</fullName>
    </submittedName>
</protein>
<dbReference type="EMBL" id="FNTV01000001">
    <property type="protein sequence ID" value="SEE86501.1"/>
    <property type="molecule type" value="Genomic_DNA"/>
</dbReference>
<sequence length="154" mass="16516">MGKQWAEQLRSPRLQAMPGVLAVLSAVSGLVFPRTDALYGPAYIASITFALATPLAFLVVAPKSLFRQNRAFLWLYIATVVSAVCAAVTSGLLMSLGSPDGAAGDIGGFPIWLLSTGALVTVSLLAIKAWHREQAGPATTLRDLQRQERRTKHR</sequence>
<keyword evidence="1" id="KW-1133">Transmembrane helix</keyword>
<keyword evidence="1" id="KW-0472">Membrane</keyword>
<feature type="transmembrane region" description="Helical" evidence="1">
    <location>
        <begin position="73"/>
        <end position="97"/>
    </location>
</feature>
<dbReference type="AlphaFoldDB" id="A0A1H5MCU1"/>
<feature type="transmembrane region" description="Helical" evidence="1">
    <location>
        <begin position="109"/>
        <end position="127"/>
    </location>
</feature>